<evidence type="ECO:0000259" key="4">
    <source>
        <dbReference type="Pfam" id="PF13490"/>
    </source>
</evidence>
<reference evidence="5 6" key="1">
    <citation type="submission" date="2021-06" db="EMBL/GenBank/DDBJ databases">
        <title>Actinoplanes lichenicola sp. nov., and Actinoplanes ovalisporus sp. nov., isolated from lichen in Thailand.</title>
        <authorList>
            <person name="Saeng-In P."/>
            <person name="Kanchanasin P."/>
            <person name="Yuki M."/>
            <person name="Kudo T."/>
            <person name="Ohkuma M."/>
            <person name="Phongsopitanun W."/>
            <person name="Tanasupawat S."/>
        </authorList>
    </citation>
    <scope>NUCLEOTIDE SEQUENCE [LARGE SCALE GENOMIC DNA]</scope>
    <source>
        <strain evidence="5 6">NBRC 110975</strain>
    </source>
</reference>
<dbReference type="RefSeq" id="WP_215786205.1">
    <property type="nucleotide sequence ID" value="NZ_JAHKKG010000003.1"/>
</dbReference>
<accession>A0ABS5YKN6</accession>
<feature type="transmembrane region" description="Helical" evidence="3">
    <location>
        <begin position="114"/>
        <end position="134"/>
    </location>
</feature>
<dbReference type="Gene3D" id="1.10.10.1320">
    <property type="entry name" value="Anti-sigma factor, zinc-finger domain"/>
    <property type="match status" value="1"/>
</dbReference>
<feature type="transmembrane region" description="Helical" evidence="3">
    <location>
        <begin position="155"/>
        <end position="177"/>
    </location>
</feature>
<dbReference type="Proteomes" id="UP001519654">
    <property type="component" value="Unassembled WGS sequence"/>
</dbReference>
<feature type="transmembrane region" description="Helical" evidence="3">
    <location>
        <begin position="183"/>
        <end position="202"/>
    </location>
</feature>
<dbReference type="EMBL" id="JAHKKG010000003">
    <property type="protein sequence ID" value="MBU2664025.1"/>
    <property type="molecule type" value="Genomic_DNA"/>
</dbReference>
<organism evidence="5 6">
    <name type="scientific">Paractinoplanes bogorensis</name>
    <dbReference type="NCBI Taxonomy" id="1610840"/>
    <lineage>
        <taxon>Bacteria</taxon>
        <taxon>Bacillati</taxon>
        <taxon>Actinomycetota</taxon>
        <taxon>Actinomycetes</taxon>
        <taxon>Micromonosporales</taxon>
        <taxon>Micromonosporaceae</taxon>
        <taxon>Paractinoplanes</taxon>
    </lineage>
</organism>
<sequence>MSWHVDRATWTAYAGNGLDPIAEAAVEAHVTACPDCRAGARELVPDVGPVWAAVHAEISRPRRSWLARLGIPEADLVVAGAARDLLLSWSVAVGAAVCCALLTGLAPIHLPGGAPALFLILAPLIPVLAVVAAYDATDPLRSLTGTTPYSPLRLALLRTAAALTAAVPLTVASALVVPALHGYFAAWLLPGLALTVAALILLKWLTAWVACAVVGAGWLVVATTASVTALTTTPGQVTSALGVTVLAAVLVRVNRGVAR</sequence>
<feature type="transmembrane region" description="Helical" evidence="3">
    <location>
        <begin position="209"/>
        <end position="230"/>
    </location>
</feature>
<gene>
    <name evidence="5" type="ORF">KOI35_11040</name>
</gene>
<evidence type="ECO:0000256" key="2">
    <source>
        <dbReference type="ARBA" id="ARBA00023163"/>
    </source>
</evidence>
<evidence type="ECO:0000313" key="6">
    <source>
        <dbReference type="Proteomes" id="UP001519654"/>
    </source>
</evidence>
<evidence type="ECO:0000313" key="5">
    <source>
        <dbReference type="EMBL" id="MBU2664025.1"/>
    </source>
</evidence>
<feature type="transmembrane region" description="Helical" evidence="3">
    <location>
        <begin position="236"/>
        <end position="253"/>
    </location>
</feature>
<feature type="domain" description="Putative zinc-finger" evidence="4">
    <location>
        <begin position="11"/>
        <end position="37"/>
    </location>
</feature>
<proteinExistence type="predicted"/>
<keyword evidence="3" id="KW-0472">Membrane</keyword>
<keyword evidence="2" id="KW-0804">Transcription</keyword>
<dbReference type="InterPro" id="IPR027383">
    <property type="entry name" value="Znf_put"/>
</dbReference>
<keyword evidence="6" id="KW-1185">Reference proteome</keyword>
<feature type="transmembrane region" description="Helical" evidence="3">
    <location>
        <begin position="86"/>
        <end position="108"/>
    </location>
</feature>
<keyword evidence="1" id="KW-0805">Transcription regulation</keyword>
<protein>
    <submittedName>
        <fullName evidence="5">Zf-HC2 domain-containing protein</fullName>
    </submittedName>
</protein>
<keyword evidence="3" id="KW-1133">Transmembrane helix</keyword>
<dbReference type="Pfam" id="PF13490">
    <property type="entry name" value="zf-HC2"/>
    <property type="match status" value="1"/>
</dbReference>
<keyword evidence="3" id="KW-0812">Transmembrane</keyword>
<name>A0ABS5YKN6_9ACTN</name>
<evidence type="ECO:0000256" key="3">
    <source>
        <dbReference type="SAM" id="Phobius"/>
    </source>
</evidence>
<comment type="caution">
    <text evidence="5">The sequence shown here is derived from an EMBL/GenBank/DDBJ whole genome shotgun (WGS) entry which is preliminary data.</text>
</comment>
<evidence type="ECO:0000256" key="1">
    <source>
        <dbReference type="ARBA" id="ARBA00023015"/>
    </source>
</evidence>
<dbReference type="InterPro" id="IPR041916">
    <property type="entry name" value="Anti_sigma_zinc_sf"/>
</dbReference>